<keyword evidence="2" id="KW-1133">Transmembrane helix</keyword>
<accession>D3PUN4</accession>
<keyword evidence="2" id="KW-0812">Transmembrane</keyword>
<sequence length="383" mass="41562">MTNHVPEAESAPPDEEPSPPDPRRRKLLVGGTVLAVLVALFGVIAWVDDSTSPEAVVEDFFDAIVDKDVEGALSLVAWDGYGVPFGEQAIFMHPDAIADGWELLEAKLSATEDSYGEERVDVTIGNDKKRVDGTITLSDASGEWKIVDPFVSVTMPMGSLTYIQVNDKTVVADELFGYDAGRGSPTEYKLLPGLYTFFGDLNGTSTEPEPGELMLPEDDAQAMAVSPPVLELTDTAQDDVQEGVNKLVDDCATFKVRQPALCPFGVDSYYRTDDEEYHDIHDVTWKVKEYPRVRVTGSLLNNHYWPGLEVVVNDPGVIKLTAAASNFDDGDVKLTAECEVSGEYLRVVLGPDGEPRVNPEVFDGYGLAPQSGFGIDTCGSEEG</sequence>
<dbReference type="OrthoDB" id="3818356at2"/>
<evidence type="ECO:0000313" key="3">
    <source>
        <dbReference type="EMBL" id="ADD43047.1"/>
    </source>
</evidence>
<dbReference type="AlphaFoldDB" id="D3PUN4"/>
<proteinExistence type="predicted"/>
<dbReference type="EMBL" id="CP001778">
    <property type="protein sequence ID" value="ADD43047.1"/>
    <property type="molecule type" value="Genomic_DNA"/>
</dbReference>
<dbReference type="STRING" id="446470.Snas_3383"/>
<dbReference type="HOGENOM" id="CLU_737522_0_0_11"/>
<protein>
    <submittedName>
        <fullName evidence="3">Uncharacterized protein</fullName>
    </submittedName>
</protein>
<dbReference type="Proteomes" id="UP000000844">
    <property type="component" value="Chromosome"/>
</dbReference>
<evidence type="ECO:0000256" key="2">
    <source>
        <dbReference type="SAM" id="Phobius"/>
    </source>
</evidence>
<dbReference type="InterPro" id="IPR032710">
    <property type="entry name" value="NTF2-like_dom_sf"/>
</dbReference>
<evidence type="ECO:0000256" key="1">
    <source>
        <dbReference type="SAM" id="MobiDB-lite"/>
    </source>
</evidence>
<dbReference type="SUPFAM" id="SSF54427">
    <property type="entry name" value="NTF2-like"/>
    <property type="match status" value="1"/>
</dbReference>
<dbReference type="KEGG" id="sna:Snas_3383"/>
<name>D3PUN4_STANL</name>
<dbReference type="RefSeq" id="WP_013018618.1">
    <property type="nucleotide sequence ID" value="NC_013947.1"/>
</dbReference>
<reference evidence="3 4" key="1">
    <citation type="journal article" date="2009" name="Stand. Genomic Sci.">
        <title>Complete genome sequence of Stackebrandtia nassauensis type strain (LLR-40K-21).</title>
        <authorList>
            <person name="Munk C."/>
            <person name="Lapidus A."/>
            <person name="Copeland A."/>
            <person name="Jando M."/>
            <person name="Mayilraj S."/>
            <person name="Glavina Del Rio T."/>
            <person name="Nolan M."/>
            <person name="Chen F."/>
            <person name="Lucas S."/>
            <person name="Tice H."/>
            <person name="Cheng J.F."/>
            <person name="Han C."/>
            <person name="Detter J.C."/>
            <person name="Bruce D."/>
            <person name="Goodwin L."/>
            <person name="Chain P."/>
            <person name="Pitluck S."/>
            <person name="Goker M."/>
            <person name="Ovchinikova G."/>
            <person name="Pati A."/>
            <person name="Ivanova N."/>
            <person name="Mavromatis K."/>
            <person name="Chen A."/>
            <person name="Palaniappan K."/>
            <person name="Land M."/>
            <person name="Hauser L."/>
            <person name="Chang Y.J."/>
            <person name="Jeffries C.D."/>
            <person name="Bristow J."/>
            <person name="Eisen J.A."/>
            <person name="Markowitz V."/>
            <person name="Hugenholtz P."/>
            <person name="Kyrpides N.C."/>
            <person name="Klenk H.P."/>
        </authorList>
    </citation>
    <scope>NUCLEOTIDE SEQUENCE [LARGE SCALE GENOMIC DNA]</scope>
    <source>
        <strain evidence="4">DSM 44728 / CIP 108903 / NRRL B-16338 / NBRC 102104 / LLR-40K-21</strain>
    </source>
</reference>
<keyword evidence="2" id="KW-0472">Membrane</keyword>
<evidence type="ECO:0000313" key="4">
    <source>
        <dbReference type="Proteomes" id="UP000000844"/>
    </source>
</evidence>
<dbReference type="eggNOG" id="ENOG5031XFU">
    <property type="taxonomic scope" value="Bacteria"/>
</dbReference>
<keyword evidence="4" id="KW-1185">Reference proteome</keyword>
<gene>
    <name evidence="3" type="ordered locus">Snas_3383</name>
</gene>
<organism evidence="3 4">
    <name type="scientific">Stackebrandtia nassauensis (strain DSM 44728 / CIP 108903 / NRRL B-16338 / NBRC 102104 / LLR-40K-21)</name>
    <dbReference type="NCBI Taxonomy" id="446470"/>
    <lineage>
        <taxon>Bacteria</taxon>
        <taxon>Bacillati</taxon>
        <taxon>Actinomycetota</taxon>
        <taxon>Actinomycetes</taxon>
        <taxon>Glycomycetales</taxon>
        <taxon>Glycomycetaceae</taxon>
        <taxon>Stackebrandtia</taxon>
    </lineage>
</organism>
<feature type="region of interest" description="Disordered" evidence="1">
    <location>
        <begin position="1"/>
        <end position="24"/>
    </location>
</feature>
<feature type="transmembrane region" description="Helical" evidence="2">
    <location>
        <begin position="27"/>
        <end position="47"/>
    </location>
</feature>